<dbReference type="EMBL" id="JAVKPH010000004">
    <property type="protein sequence ID" value="MDR5651896.1"/>
    <property type="molecule type" value="Genomic_DNA"/>
</dbReference>
<comment type="caution">
    <text evidence="3">The sequence shown here is derived from an EMBL/GenBank/DDBJ whole genome shotgun (WGS) entry which is preliminary data.</text>
</comment>
<reference evidence="3 4" key="1">
    <citation type="submission" date="2023-09" db="EMBL/GenBank/DDBJ databases">
        <title>Xinfangfangia sedmenti sp. nov., isolated the sedment.</title>
        <authorList>
            <person name="Xu L."/>
        </authorList>
    </citation>
    <scope>NUCLEOTIDE SEQUENCE [LARGE SCALE GENOMIC DNA]</scope>
    <source>
        <strain evidence="3 4">LG-4</strain>
    </source>
</reference>
<sequence>MKVDKLKIARQFMEAIPHVRALGIEVVELAEARAVLALPYDLRFVGDPQTGVLHGGVVFTLMDSAAGTAVILHPAGPGGTATMDLRVDYMRAATPGQRIVADAVCYHVTRSVAFIRVTACDDDTARPVAVATGAFTVEPGMEGRS</sequence>
<dbReference type="PANTHER" id="PTHR43240">
    <property type="entry name" value="1,4-DIHYDROXY-2-NAPHTHOYL-COA THIOESTERASE 1"/>
    <property type="match status" value="1"/>
</dbReference>
<keyword evidence="4" id="KW-1185">Reference proteome</keyword>
<dbReference type="Pfam" id="PF03061">
    <property type="entry name" value="4HBT"/>
    <property type="match status" value="1"/>
</dbReference>
<dbReference type="InterPro" id="IPR029069">
    <property type="entry name" value="HotDog_dom_sf"/>
</dbReference>
<keyword evidence="1 3" id="KW-0378">Hydrolase</keyword>
<dbReference type="NCBIfam" id="TIGR00369">
    <property type="entry name" value="unchar_dom_1"/>
    <property type="match status" value="1"/>
</dbReference>
<dbReference type="Proteomes" id="UP001247754">
    <property type="component" value="Unassembled WGS sequence"/>
</dbReference>
<evidence type="ECO:0000313" key="3">
    <source>
        <dbReference type="EMBL" id="MDR5651896.1"/>
    </source>
</evidence>
<dbReference type="CDD" id="cd03443">
    <property type="entry name" value="PaaI_thioesterase"/>
    <property type="match status" value="1"/>
</dbReference>
<dbReference type="RefSeq" id="WP_310456147.1">
    <property type="nucleotide sequence ID" value="NZ_JAVKPH010000004.1"/>
</dbReference>
<dbReference type="InterPro" id="IPR003736">
    <property type="entry name" value="PAAI_dom"/>
</dbReference>
<feature type="domain" description="Thioesterase" evidence="2">
    <location>
        <begin position="51"/>
        <end position="125"/>
    </location>
</feature>
<dbReference type="PANTHER" id="PTHR43240:SF7">
    <property type="entry name" value="BLR7284 PROTEIN"/>
    <property type="match status" value="1"/>
</dbReference>
<name>A0ABU1F4U7_9RHOB</name>
<evidence type="ECO:0000256" key="1">
    <source>
        <dbReference type="ARBA" id="ARBA00022801"/>
    </source>
</evidence>
<proteinExistence type="predicted"/>
<dbReference type="SUPFAM" id="SSF54637">
    <property type="entry name" value="Thioesterase/thiol ester dehydrase-isomerase"/>
    <property type="match status" value="1"/>
</dbReference>
<dbReference type="EC" id="3.1.2.-" evidence="3"/>
<accession>A0ABU1F4U7</accession>
<gene>
    <name evidence="3" type="ORF">RGD00_04735</name>
</gene>
<dbReference type="InterPro" id="IPR006683">
    <property type="entry name" value="Thioestr_dom"/>
</dbReference>
<organism evidence="3 4">
    <name type="scientific">Ruixingdingia sedimenti</name>
    <dbReference type="NCBI Taxonomy" id="3073604"/>
    <lineage>
        <taxon>Bacteria</taxon>
        <taxon>Pseudomonadati</taxon>
        <taxon>Pseudomonadota</taxon>
        <taxon>Alphaproteobacteria</taxon>
        <taxon>Rhodobacterales</taxon>
        <taxon>Paracoccaceae</taxon>
        <taxon>Ruixingdingia</taxon>
    </lineage>
</organism>
<evidence type="ECO:0000259" key="2">
    <source>
        <dbReference type="Pfam" id="PF03061"/>
    </source>
</evidence>
<protein>
    <submittedName>
        <fullName evidence="3">PaaI family thioesterase</fullName>
        <ecNumber evidence="3">3.1.2.-</ecNumber>
    </submittedName>
</protein>
<dbReference type="GO" id="GO:0016787">
    <property type="term" value="F:hydrolase activity"/>
    <property type="evidence" value="ECO:0007669"/>
    <property type="project" value="UniProtKB-KW"/>
</dbReference>
<dbReference type="Gene3D" id="3.10.129.10">
    <property type="entry name" value="Hotdog Thioesterase"/>
    <property type="match status" value="1"/>
</dbReference>
<evidence type="ECO:0000313" key="4">
    <source>
        <dbReference type="Proteomes" id="UP001247754"/>
    </source>
</evidence>